<feature type="domain" description="Zinc-hook" evidence="14">
    <location>
        <begin position="447"/>
        <end position="551"/>
    </location>
</feature>
<keyword evidence="7" id="KW-0378">Hydrolase</keyword>
<dbReference type="InterPro" id="IPR038729">
    <property type="entry name" value="Rad50/SbcC_AAA"/>
</dbReference>
<dbReference type="Pfam" id="PF13476">
    <property type="entry name" value="AAA_23"/>
    <property type="match status" value="1"/>
</dbReference>
<keyword evidence="16" id="KW-1185">Reference proteome</keyword>
<dbReference type="InterPro" id="IPR013134">
    <property type="entry name" value="Zn_hook_RAD50"/>
</dbReference>
<dbReference type="NCBIfam" id="TIGR00618">
    <property type="entry name" value="sbcc"/>
    <property type="match status" value="1"/>
</dbReference>
<dbReference type="SUPFAM" id="SSF52540">
    <property type="entry name" value="P-loop containing nucleoside triphosphate hydrolases"/>
    <property type="match status" value="2"/>
</dbReference>
<evidence type="ECO:0000259" key="14">
    <source>
        <dbReference type="PROSITE" id="PS51131"/>
    </source>
</evidence>
<feature type="coiled-coil region" evidence="13">
    <location>
        <begin position="164"/>
        <end position="222"/>
    </location>
</feature>
<keyword evidence="8 12" id="KW-0862">Zinc</keyword>
<comment type="similarity">
    <text evidence="1">Belongs to the SMC family. SbcC subfamily.</text>
</comment>
<keyword evidence="15" id="KW-0269">Exonuclease</keyword>
<dbReference type="PROSITE" id="PS51131">
    <property type="entry name" value="ZN_HOOK"/>
    <property type="match status" value="1"/>
</dbReference>
<feature type="coiled-coil region" evidence="13">
    <location>
        <begin position="604"/>
        <end position="668"/>
    </location>
</feature>
<dbReference type="GO" id="GO:0004527">
    <property type="term" value="F:exonuclease activity"/>
    <property type="evidence" value="ECO:0007669"/>
    <property type="project" value="UniProtKB-KW"/>
</dbReference>
<reference evidence="15" key="1">
    <citation type="submission" date="2020-10" db="EMBL/GenBank/DDBJ databases">
        <authorList>
            <person name="Castelo-Branco R."/>
            <person name="Eusebio N."/>
            <person name="Adriana R."/>
            <person name="Vieira A."/>
            <person name="Brugerolle De Fraissinette N."/>
            <person name="Rezende De Castro R."/>
            <person name="Schneider M.P."/>
            <person name="Vasconcelos V."/>
            <person name="Leao P.N."/>
        </authorList>
    </citation>
    <scope>NUCLEOTIDE SEQUENCE</scope>
    <source>
        <strain evidence="15">LEGE 07157</strain>
    </source>
</reference>
<evidence type="ECO:0000256" key="11">
    <source>
        <dbReference type="ARBA" id="ARBA00023204"/>
    </source>
</evidence>
<dbReference type="GO" id="GO:0005524">
    <property type="term" value="F:ATP binding"/>
    <property type="evidence" value="ECO:0007669"/>
    <property type="project" value="UniProtKB-KW"/>
</dbReference>
<feature type="binding site" evidence="12">
    <location>
        <position position="502"/>
    </location>
    <ligand>
        <name>Zn(2+)</name>
        <dbReference type="ChEBI" id="CHEBI:29105"/>
    </ligand>
</feature>
<evidence type="ECO:0000256" key="13">
    <source>
        <dbReference type="SAM" id="Coils"/>
    </source>
</evidence>
<evidence type="ECO:0000256" key="5">
    <source>
        <dbReference type="ARBA" id="ARBA00022741"/>
    </source>
</evidence>
<dbReference type="GO" id="GO:0046872">
    <property type="term" value="F:metal ion binding"/>
    <property type="evidence" value="ECO:0007669"/>
    <property type="project" value="UniProtKB-UniRule"/>
</dbReference>
<keyword evidence="5" id="KW-0547">Nucleotide-binding</keyword>
<keyword evidence="6" id="KW-0227">DNA damage</keyword>
<dbReference type="PANTHER" id="PTHR32114:SF2">
    <property type="entry name" value="ABC TRANSPORTER ABCH.3"/>
    <property type="match status" value="1"/>
</dbReference>
<dbReference type="Gene3D" id="1.10.287.510">
    <property type="entry name" value="Helix hairpin bin"/>
    <property type="match status" value="1"/>
</dbReference>
<evidence type="ECO:0000256" key="3">
    <source>
        <dbReference type="ARBA" id="ARBA00013368"/>
    </source>
</evidence>
<dbReference type="AlphaFoldDB" id="A0A8J7DYJ9"/>
<evidence type="ECO:0000256" key="10">
    <source>
        <dbReference type="ARBA" id="ARBA00023054"/>
    </source>
</evidence>
<dbReference type="EMBL" id="JADEWZ010000027">
    <property type="protein sequence ID" value="MBE9117627.1"/>
    <property type="molecule type" value="Genomic_DNA"/>
</dbReference>
<dbReference type="RefSeq" id="WP_194030712.1">
    <property type="nucleotide sequence ID" value="NZ_JADEWZ010000027.1"/>
</dbReference>
<feature type="coiled-coil region" evidence="13">
    <location>
        <begin position="454"/>
        <end position="488"/>
    </location>
</feature>
<evidence type="ECO:0000256" key="12">
    <source>
        <dbReference type="PROSITE-ProRule" id="PRU00471"/>
    </source>
</evidence>
<accession>A0A8J7DYJ9</accession>
<dbReference type="Pfam" id="PF04423">
    <property type="entry name" value="Rad50_zn_hook"/>
    <property type="match status" value="1"/>
</dbReference>
<proteinExistence type="inferred from homology"/>
<evidence type="ECO:0000256" key="9">
    <source>
        <dbReference type="ARBA" id="ARBA00022840"/>
    </source>
</evidence>
<evidence type="ECO:0000256" key="2">
    <source>
        <dbReference type="ARBA" id="ARBA00011322"/>
    </source>
</evidence>
<keyword evidence="15" id="KW-0540">Nuclease</keyword>
<comment type="subunit">
    <text evidence="2">Heterodimer of SbcC and SbcD.</text>
</comment>
<keyword evidence="9" id="KW-0067">ATP-binding</keyword>
<keyword evidence="10 13" id="KW-0175">Coiled coil</keyword>
<evidence type="ECO:0000256" key="1">
    <source>
        <dbReference type="ARBA" id="ARBA00006930"/>
    </source>
</evidence>
<gene>
    <name evidence="15" type="primary">sbcC</name>
    <name evidence="15" type="ORF">IQ249_17145</name>
</gene>
<dbReference type="InterPro" id="IPR004592">
    <property type="entry name" value="SbcC_gammaproteobac_type"/>
</dbReference>
<dbReference type="Gene3D" id="3.40.50.300">
    <property type="entry name" value="P-loop containing nucleotide triphosphate hydrolases"/>
    <property type="match status" value="2"/>
</dbReference>
<feature type="coiled-coil region" evidence="13">
    <location>
        <begin position="726"/>
        <end position="836"/>
    </location>
</feature>
<dbReference type="Proteomes" id="UP000654482">
    <property type="component" value="Unassembled WGS sequence"/>
</dbReference>
<dbReference type="PANTHER" id="PTHR32114">
    <property type="entry name" value="ABC TRANSPORTER ABCH.3"/>
    <property type="match status" value="1"/>
</dbReference>
<evidence type="ECO:0000313" key="16">
    <source>
        <dbReference type="Proteomes" id="UP000654482"/>
    </source>
</evidence>
<keyword evidence="11" id="KW-0234">DNA repair</keyword>
<sequence length="1009" mass="118606">MIPLQLTLKNFLSYREATLDFRGLHTACICGSNGAGKSSLLEAIAWAIWGQSRTATEDDVINAGEMDVRVDFTFINNYQTYRIIRSRHRGRSPGLEFQVETESGSFRSLSEKNVRTTQHKIIADLRLDYDTFINSAYLRQGRADEFMLRRPNERKQILADLLKLDRYEELAEKAKDTTKQFKGQTEQLTVNLQRLKEQLEQREDIVREGEHLKEKLEQLHKEQTVESKQLKGLQALDGERQTWQQQFLWQKEECERLGKECDRVLQDRQRQKTELQELQELCDRETEIISGYQGLLQLQQEEENLAAKFQAYQEAQQQKQQLQQQLERKRNELNLQLRQTQTRLEALEQQDRELVELFQRGEEIDRAIAQLKEHRQQLDRLDSLQHEVSPLLQRRGEIALEVERTQTRLSARLEQLRASEREFSAQTARFSDLRQTVWEVNAKVEELDKKKVYRDRVQEKGQEQRAAQERLQENQRTYEKRIKELQQKLELLEVPEAICPLCERPLDEHYRGAVVDKTQQEQENIQQQFWLLREQMAEGDRKLQALRAEYAQITQELEPYDSLLQQRGQVETDLDRTYQFHERLQENQAEQESLTRSLEEGNYALELQTELQNLDRELQRLNYDEQTHALVREEVKRWRWAEIKQAKLEDARQKHEQIAAQKPQLETAITQLQTQLEGLGSNSELQQQILQVEGYLRELGYNRDRHNTAIAELRQAQSWQLRHQQLQRAQEELPKVQNRLQGLEERLEKEQKDKRAIEERLAQLQEQMTQMPDHSAEIHRLEVNIQQRRRQMDELLANQGRQQQQLAQLETTQQQKEDTQQQLDTIRRKHRVYQELAQAFGKNGLQALMIENVLPQLEAETNQILGRLTGNQLHVQFLTQRTGKSSRSKKKNAKLIDTLDILIADVRGTRPYETYSGGEAFRINFSIRLALAKLLAQRAGTSVQMLIIDEGFGTQDREGCDRLIAAINAIASDFKCILAVTHMPQFKEAFQHRIEVVKTDSGSQLTLLD</sequence>
<dbReference type="GO" id="GO:0016887">
    <property type="term" value="F:ATP hydrolysis activity"/>
    <property type="evidence" value="ECO:0007669"/>
    <property type="project" value="InterPro"/>
</dbReference>
<keyword evidence="4 12" id="KW-0479">Metal-binding</keyword>
<dbReference type="InterPro" id="IPR027417">
    <property type="entry name" value="P-loop_NTPase"/>
</dbReference>
<feature type="coiled-coil region" evidence="13">
    <location>
        <begin position="261"/>
        <end position="384"/>
    </location>
</feature>
<dbReference type="GO" id="GO:0006302">
    <property type="term" value="P:double-strand break repair"/>
    <property type="evidence" value="ECO:0007669"/>
    <property type="project" value="InterPro"/>
</dbReference>
<evidence type="ECO:0000313" key="15">
    <source>
        <dbReference type="EMBL" id="MBE9117627.1"/>
    </source>
</evidence>
<evidence type="ECO:0000256" key="6">
    <source>
        <dbReference type="ARBA" id="ARBA00022763"/>
    </source>
</evidence>
<dbReference type="Pfam" id="PF13558">
    <property type="entry name" value="SbcC_Walker_B"/>
    <property type="match status" value="1"/>
</dbReference>
<protein>
    <recommendedName>
        <fullName evidence="3">Nuclease SbcCD subunit C</fullName>
    </recommendedName>
</protein>
<feature type="binding site" evidence="12">
    <location>
        <position position="499"/>
    </location>
    <ligand>
        <name>Zn(2+)</name>
        <dbReference type="ChEBI" id="CHEBI:29105"/>
    </ligand>
</feature>
<dbReference type="SUPFAM" id="SSF75712">
    <property type="entry name" value="Rad50 coiled-coil Zn hook"/>
    <property type="match status" value="1"/>
</dbReference>
<organism evidence="15 16">
    <name type="scientific">Lusitaniella coriacea LEGE 07157</name>
    <dbReference type="NCBI Taxonomy" id="945747"/>
    <lineage>
        <taxon>Bacteria</taxon>
        <taxon>Bacillati</taxon>
        <taxon>Cyanobacteriota</taxon>
        <taxon>Cyanophyceae</taxon>
        <taxon>Spirulinales</taxon>
        <taxon>Lusitaniellaceae</taxon>
        <taxon>Lusitaniella</taxon>
    </lineage>
</organism>
<evidence type="ECO:0000256" key="8">
    <source>
        <dbReference type="ARBA" id="ARBA00022833"/>
    </source>
</evidence>
<comment type="caution">
    <text evidence="15">The sequence shown here is derived from an EMBL/GenBank/DDBJ whole genome shotgun (WGS) entry which is preliminary data.</text>
</comment>
<evidence type="ECO:0000256" key="7">
    <source>
        <dbReference type="ARBA" id="ARBA00022801"/>
    </source>
</evidence>
<evidence type="ECO:0000256" key="4">
    <source>
        <dbReference type="ARBA" id="ARBA00022723"/>
    </source>
</evidence>
<name>A0A8J7DYJ9_9CYAN</name>